<sequence>MKIQCNVCEAAEANVLCCADEAALCWSCDQKVHAAKSLLVSTRGFRSLPRLLRCPSVIFVRLLLVCVLVVDWSRWIRPSGSVYSRTDIFSFCGYSVMVVTLLTKEEFCIKDGDVRVFGLAVAVAVARSGSYA</sequence>
<dbReference type="InterPro" id="IPR051979">
    <property type="entry name" value="B-box_zinc_finger"/>
</dbReference>
<keyword evidence="7" id="KW-0804">Transcription</keyword>
<evidence type="ECO:0000256" key="7">
    <source>
        <dbReference type="ARBA" id="ARBA00023163"/>
    </source>
</evidence>
<protein>
    <submittedName>
        <fullName evidence="11">B-box zinc finger protein 22</fullName>
    </submittedName>
</protein>
<evidence type="ECO:0000313" key="11">
    <source>
        <dbReference type="EMBL" id="KAL0406707.1"/>
    </source>
</evidence>
<keyword evidence="2" id="KW-0479">Metal-binding</keyword>
<comment type="subcellular location">
    <subcellularLocation>
        <location evidence="1">Nucleus</location>
    </subcellularLocation>
</comment>
<keyword evidence="5" id="KW-0862">Zinc</keyword>
<evidence type="ECO:0000256" key="4">
    <source>
        <dbReference type="ARBA" id="ARBA00022771"/>
    </source>
</evidence>
<accession>A0AAW2TQ18</accession>
<dbReference type="CDD" id="cd19821">
    <property type="entry name" value="Bbox1_BBX-like"/>
    <property type="match status" value="1"/>
</dbReference>
<dbReference type="AlphaFoldDB" id="A0AAW2TQ18"/>
<dbReference type="PANTHER" id="PTHR31832">
    <property type="entry name" value="B-BOX ZINC FINGER PROTEIN 22"/>
    <property type="match status" value="1"/>
</dbReference>
<evidence type="ECO:0000256" key="5">
    <source>
        <dbReference type="ARBA" id="ARBA00022833"/>
    </source>
</evidence>
<keyword evidence="4 9" id="KW-0863">Zinc-finger</keyword>
<evidence type="ECO:0000256" key="6">
    <source>
        <dbReference type="ARBA" id="ARBA00023015"/>
    </source>
</evidence>
<keyword evidence="3" id="KW-0677">Repeat</keyword>
<evidence type="ECO:0000256" key="1">
    <source>
        <dbReference type="ARBA" id="ARBA00004123"/>
    </source>
</evidence>
<dbReference type="PROSITE" id="PS50119">
    <property type="entry name" value="ZF_BBOX"/>
    <property type="match status" value="1"/>
</dbReference>
<gene>
    <name evidence="11" type="ORF">Slati_3984600</name>
</gene>
<evidence type="ECO:0000256" key="9">
    <source>
        <dbReference type="PROSITE-ProRule" id="PRU00024"/>
    </source>
</evidence>
<evidence type="ECO:0000259" key="10">
    <source>
        <dbReference type="PROSITE" id="PS50119"/>
    </source>
</evidence>
<dbReference type="InterPro" id="IPR000315">
    <property type="entry name" value="Znf_B-box"/>
</dbReference>
<dbReference type="PANTHER" id="PTHR31832:SF68">
    <property type="entry name" value="B-BOX ZINC FINGER PROTEIN 22"/>
    <property type="match status" value="1"/>
</dbReference>
<comment type="caution">
    <text evidence="11">The sequence shown here is derived from an EMBL/GenBank/DDBJ whole genome shotgun (WGS) entry which is preliminary data.</text>
</comment>
<dbReference type="EMBL" id="JACGWN010000014">
    <property type="protein sequence ID" value="KAL0406707.1"/>
    <property type="molecule type" value="Genomic_DNA"/>
</dbReference>
<dbReference type="InterPro" id="IPR049808">
    <property type="entry name" value="CONSTANS-like_Bbox1"/>
</dbReference>
<evidence type="ECO:0000256" key="2">
    <source>
        <dbReference type="ARBA" id="ARBA00022723"/>
    </source>
</evidence>
<organism evidence="11">
    <name type="scientific">Sesamum latifolium</name>
    <dbReference type="NCBI Taxonomy" id="2727402"/>
    <lineage>
        <taxon>Eukaryota</taxon>
        <taxon>Viridiplantae</taxon>
        <taxon>Streptophyta</taxon>
        <taxon>Embryophyta</taxon>
        <taxon>Tracheophyta</taxon>
        <taxon>Spermatophyta</taxon>
        <taxon>Magnoliopsida</taxon>
        <taxon>eudicotyledons</taxon>
        <taxon>Gunneridae</taxon>
        <taxon>Pentapetalae</taxon>
        <taxon>asterids</taxon>
        <taxon>lamiids</taxon>
        <taxon>Lamiales</taxon>
        <taxon>Pedaliaceae</taxon>
        <taxon>Sesamum</taxon>
    </lineage>
</organism>
<evidence type="ECO:0000256" key="8">
    <source>
        <dbReference type="ARBA" id="ARBA00023242"/>
    </source>
</evidence>
<dbReference type="GO" id="GO:0005634">
    <property type="term" value="C:nucleus"/>
    <property type="evidence" value="ECO:0007669"/>
    <property type="project" value="UniProtKB-SubCell"/>
</dbReference>
<reference evidence="11" key="2">
    <citation type="journal article" date="2024" name="Plant">
        <title>Genomic evolution and insights into agronomic trait innovations of Sesamum species.</title>
        <authorList>
            <person name="Miao H."/>
            <person name="Wang L."/>
            <person name="Qu L."/>
            <person name="Liu H."/>
            <person name="Sun Y."/>
            <person name="Le M."/>
            <person name="Wang Q."/>
            <person name="Wei S."/>
            <person name="Zheng Y."/>
            <person name="Lin W."/>
            <person name="Duan Y."/>
            <person name="Cao H."/>
            <person name="Xiong S."/>
            <person name="Wang X."/>
            <person name="Wei L."/>
            <person name="Li C."/>
            <person name="Ma Q."/>
            <person name="Ju M."/>
            <person name="Zhao R."/>
            <person name="Li G."/>
            <person name="Mu C."/>
            <person name="Tian Q."/>
            <person name="Mei H."/>
            <person name="Zhang T."/>
            <person name="Gao T."/>
            <person name="Zhang H."/>
        </authorList>
    </citation>
    <scope>NUCLEOTIDE SEQUENCE</scope>
    <source>
        <strain evidence="11">KEN1</strain>
    </source>
</reference>
<keyword evidence="8" id="KW-0539">Nucleus</keyword>
<reference evidence="11" key="1">
    <citation type="submission" date="2020-06" db="EMBL/GenBank/DDBJ databases">
        <authorList>
            <person name="Li T."/>
            <person name="Hu X."/>
            <person name="Zhang T."/>
            <person name="Song X."/>
            <person name="Zhang H."/>
            <person name="Dai N."/>
            <person name="Sheng W."/>
            <person name="Hou X."/>
            <person name="Wei L."/>
        </authorList>
    </citation>
    <scope>NUCLEOTIDE SEQUENCE</scope>
    <source>
        <strain evidence="11">KEN1</strain>
        <tissue evidence="11">Leaf</tissue>
    </source>
</reference>
<feature type="domain" description="B box-type" evidence="10">
    <location>
        <begin position="1"/>
        <end position="33"/>
    </location>
</feature>
<proteinExistence type="predicted"/>
<keyword evidence="6" id="KW-0805">Transcription regulation</keyword>
<evidence type="ECO:0000256" key="3">
    <source>
        <dbReference type="ARBA" id="ARBA00022737"/>
    </source>
</evidence>
<dbReference type="GO" id="GO:0008270">
    <property type="term" value="F:zinc ion binding"/>
    <property type="evidence" value="ECO:0007669"/>
    <property type="project" value="UniProtKB-KW"/>
</dbReference>
<dbReference type="GO" id="GO:0006355">
    <property type="term" value="P:regulation of DNA-templated transcription"/>
    <property type="evidence" value="ECO:0007669"/>
    <property type="project" value="TreeGrafter"/>
</dbReference>
<dbReference type="GO" id="GO:0009640">
    <property type="term" value="P:photomorphogenesis"/>
    <property type="evidence" value="ECO:0007669"/>
    <property type="project" value="TreeGrafter"/>
</dbReference>
<name>A0AAW2TQ18_9LAMI</name>